<reference evidence="5 6" key="1">
    <citation type="submission" date="2020-04" db="EMBL/GenBank/DDBJ databases">
        <title>Paeniglutamicibacter sp. ANT13_2, a novel actinomycete isolated from sediment in Antarctica.</title>
        <authorList>
            <person name="Sakdapetsiri C."/>
            <person name="Pinyakong O."/>
        </authorList>
    </citation>
    <scope>NUCLEOTIDE SEQUENCE [LARGE SCALE GENOMIC DNA]</scope>
    <source>
        <strain evidence="5 6">ANT13_2</strain>
    </source>
</reference>
<sequence length="251" mass="27252">MTWGQEAVSNKEKNPAQPARAYETVLTSIEADLRAGKIKIGDQLPGERSLAETHGISRASVRDAIRILDAMGMVRTSSGSGPNSGAVVISDPAIGLSATLRMHVASRQLSVADIVESRILLETWAAQSADLTRDPARSAEVLRRTSELLEAMDEPGLDREEFHDLDSQFHVLLSSLAGNAVIESMMESLRLSISDYVSESVANDAAWQKIATVLRAQHHGIHQAVSDANGALASELLREHIQWFYTESAQL</sequence>
<dbReference type="SMART" id="SM00895">
    <property type="entry name" value="FCD"/>
    <property type="match status" value="1"/>
</dbReference>
<dbReference type="PRINTS" id="PR00035">
    <property type="entry name" value="HTHGNTR"/>
</dbReference>
<dbReference type="Pfam" id="PF07729">
    <property type="entry name" value="FCD"/>
    <property type="match status" value="1"/>
</dbReference>
<evidence type="ECO:0000259" key="4">
    <source>
        <dbReference type="PROSITE" id="PS50949"/>
    </source>
</evidence>
<dbReference type="SMART" id="SM00345">
    <property type="entry name" value="HTH_GNTR"/>
    <property type="match status" value="1"/>
</dbReference>
<keyword evidence="3" id="KW-0804">Transcription</keyword>
<accession>A0ABX1G0V3</accession>
<dbReference type="InterPro" id="IPR036388">
    <property type="entry name" value="WH-like_DNA-bd_sf"/>
</dbReference>
<dbReference type="EMBL" id="JAAWVT010000001">
    <property type="protein sequence ID" value="NKG19584.1"/>
    <property type="molecule type" value="Genomic_DNA"/>
</dbReference>
<dbReference type="InterPro" id="IPR000524">
    <property type="entry name" value="Tscrpt_reg_HTH_GntR"/>
</dbReference>
<dbReference type="PROSITE" id="PS50949">
    <property type="entry name" value="HTH_GNTR"/>
    <property type="match status" value="1"/>
</dbReference>
<dbReference type="InterPro" id="IPR036390">
    <property type="entry name" value="WH_DNA-bd_sf"/>
</dbReference>
<comment type="caution">
    <text evidence="5">The sequence shown here is derived from an EMBL/GenBank/DDBJ whole genome shotgun (WGS) entry which is preliminary data.</text>
</comment>
<name>A0ABX1G0V3_9MICC</name>
<dbReference type="PANTHER" id="PTHR43537:SF24">
    <property type="entry name" value="GLUCONATE OPERON TRANSCRIPTIONAL REPRESSOR"/>
    <property type="match status" value="1"/>
</dbReference>
<dbReference type="SUPFAM" id="SSF48008">
    <property type="entry name" value="GntR ligand-binding domain-like"/>
    <property type="match status" value="1"/>
</dbReference>
<dbReference type="Gene3D" id="1.10.10.10">
    <property type="entry name" value="Winged helix-like DNA-binding domain superfamily/Winged helix DNA-binding domain"/>
    <property type="match status" value="1"/>
</dbReference>
<feature type="domain" description="HTH gntR-type" evidence="4">
    <location>
        <begin position="19"/>
        <end position="91"/>
    </location>
</feature>
<dbReference type="SUPFAM" id="SSF46785">
    <property type="entry name" value="Winged helix' DNA-binding domain"/>
    <property type="match status" value="1"/>
</dbReference>
<evidence type="ECO:0000313" key="6">
    <source>
        <dbReference type="Proteomes" id="UP000746595"/>
    </source>
</evidence>
<proteinExistence type="predicted"/>
<dbReference type="Pfam" id="PF00392">
    <property type="entry name" value="GntR"/>
    <property type="match status" value="1"/>
</dbReference>
<dbReference type="PANTHER" id="PTHR43537">
    <property type="entry name" value="TRANSCRIPTIONAL REGULATOR, GNTR FAMILY"/>
    <property type="match status" value="1"/>
</dbReference>
<evidence type="ECO:0000313" key="5">
    <source>
        <dbReference type="EMBL" id="NKG19584.1"/>
    </source>
</evidence>
<evidence type="ECO:0000256" key="3">
    <source>
        <dbReference type="ARBA" id="ARBA00023163"/>
    </source>
</evidence>
<evidence type="ECO:0000256" key="1">
    <source>
        <dbReference type="ARBA" id="ARBA00023015"/>
    </source>
</evidence>
<keyword evidence="1" id="KW-0805">Transcription regulation</keyword>
<dbReference type="CDD" id="cd07377">
    <property type="entry name" value="WHTH_GntR"/>
    <property type="match status" value="1"/>
</dbReference>
<dbReference type="InterPro" id="IPR011711">
    <property type="entry name" value="GntR_C"/>
</dbReference>
<dbReference type="Gene3D" id="1.20.120.530">
    <property type="entry name" value="GntR ligand-binding domain-like"/>
    <property type="match status" value="1"/>
</dbReference>
<protein>
    <submittedName>
        <fullName evidence="5">FadR family transcriptional regulator</fullName>
    </submittedName>
</protein>
<dbReference type="Proteomes" id="UP000746595">
    <property type="component" value="Unassembled WGS sequence"/>
</dbReference>
<gene>
    <name evidence="5" type="ORF">HED64_02535</name>
</gene>
<evidence type="ECO:0000256" key="2">
    <source>
        <dbReference type="ARBA" id="ARBA00023125"/>
    </source>
</evidence>
<keyword evidence="6" id="KW-1185">Reference proteome</keyword>
<keyword evidence="2" id="KW-0238">DNA-binding</keyword>
<dbReference type="InterPro" id="IPR008920">
    <property type="entry name" value="TF_FadR/GntR_C"/>
</dbReference>
<organism evidence="5 6">
    <name type="scientific">Paeniglutamicibacter terrestris</name>
    <dbReference type="NCBI Taxonomy" id="2723403"/>
    <lineage>
        <taxon>Bacteria</taxon>
        <taxon>Bacillati</taxon>
        <taxon>Actinomycetota</taxon>
        <taxon>Actinomycetes</taxon>
        <taxon>Micrococcales</taxon>
        <taxon>Micrococcaceae</taxon>
        <taxon>Paeniglutamicibacter</taxon>
    </lineage>
</organism>